<evidence type="ECO:0000313" key="1">
    <source>
        <dbReference type="EMBL" id="TFK10145.1"/>
    </source>
</evidence>
<organism evidence="1 2">
    <name type="scientific">Platysternon megacephalum</name>
    <name type="common">big-headed turtle</name>
    <dbReference type="NCBI Taxonomy" id="55544"/>
    <lineage>
        <taxon>Eukaryota</taxon>
        <taxon>Metazoa</taxon>
        <taxon>Chordata</taxon>
        <taxon>Craniata</taxon>
        <taxon>Vertebrata</taxon>
        <taxon>Euteleostomi</taxon>
        <taxon>Archelosauria</taxon>
        <taxon>Testudinata</taxon>
        <taxon>Testudines</taxon>
        <taxon>Cryptodira</taxon>
        <taxon>Durocryptodira</taxon>
        <taxon>Testudinoidea</taxon>
        <taxon>Platysternidae</taxon>
        <taxon>Platysternon</taxon>
    </lineage>
</organism>
<keyword evidence="2" id="KW-1185">Reference proteome</keyword>
<dbReference type="GO" id="GO:0004180">
    <property type="term" value="F:carboxypeptidase activity"/>
    <property type="evidence" value="ECO:0007669"/>
    <property type="project" value="UniProtKB-KW"/>
</dbReference>
<evidence type="ECO:0000313" key="2">
    <source>
        <dbReference type="Proteomes" id="UP000297703"/>
    </source>
</evidence>
<keyword evidence="1" id="KW-0378">Hydrolase</keyword>
<gene>
    <name evidence="1" type="ORF">DR999_PMT06718</name>
</gene>
<keyword evidence="1" id="KW-0645">Protease</keyword>
<protein>
    <submittedName>
        <fullName evidence="1">Cytosolic carboxypeptidase 6</fullName>
    </submittedName>
</protein>
<dbReference type="EMBL" id="QXTE01000044">
    <property type="protein sequence ID" value="TFK10145.1"/>
    <property type="molecule type" value="Genomic_DNA"/>
</dbReference>
<dbReference type="OrthoDB" id="10253041at2759"/>
<dbReference type="Proteomes" id="UP000297703">
    <property type="component" value="Unassembled WGS sequence"/>
</dbReference>
<dbReference type="AlphaFoldDB" id="A0A4D9EM91"/>
<sequence>MPMIAPDYYLCLSPTQSSTSFNRDAVKAGTGRRFLGGLLDHSSYCYTLEVSFYSYILGGTTSTVPYTEEACILYKSILLSECFEGN</sequence>
<name>A0A4D9EM91_9SAUR</name>
<keyword evidence="1" id="KW-0121">Carboxypeptidase</keyword>
<comment type="caution">
    <text evidence="1">The sequence shown here is derived from an EMBL/GenBank/DDBJ whole genome shotgun (WGS) entry which is preliminary data.</text>
</comment>
<reference evidence="1 2" key="1">
    <citation type="submission" date="2019-04" db="EMBL/GenBank/DDBJ databases">
        <title>Draft genome of the big-headed turtle Platysternon megacephalum.</title>
        <authorList>
            <person name="Gong S."/>
        </authorList>
    </citation>
    <scope>NUCLEOTIDE SEQUENCE [LARGE SCALE GENOMIC DNA]</scope>
    <source>
        <strain evidence="1">DO16091913</strain>
        <tissue evidence="1">Muscle</tissue>
    </source>
</reference>
<reference evidence="1 2" key="2">
    <citation type="submission" date="2019-04" db="EMBL/GenBank/DDBJ databases">
        <title>The genome sequence of big-headed turtle.</title>
        <authorList>
            <person name="Gong S."/>
        </authorList>
    </citation>
    <scope>NUCLEOTIDE SEQUENCE [LARGE SCALE GENOMIC DNA]</scope>
    <source>
        <strain evidence="1">DO16091913</strain>
        <tissue evidence="1">Muscle</tissue>
    </source>
</reference>
<accession>A0A4D9EM91</accession>
<dbReference type="STRING" id="55544.A0A4D9EM91"/>
<proteinExistence type="predicted"/>